<comment type="caution">
    <text evidence="2">The sequence shown here is derived from an EMBL/GenBank/DDBJ whole genome shotgun (WGS) entry which is preliminary data.</text>
</comment>
<keyword evidence="3" id="KW-1185">Reference proteome</keyword>
<evidence type="ECO:0000256" key="1">
    <source>
        <dbReference type="SAM" id="MobiDB-lite"/>
    </source>
</evidence>
<protein>
    <submittedName>
        <fullName evidence="2">Uncharacterized protein</fullName>
    </submittedName>
</protein>
<reference evidence="2 3" key="1">
    <citation type="submission" date="2019-05" db="EMBL/GenBank/DDBJ databases">
        <title>Another draft genome of Portunus trituberculatus and its Hox gene families provides insights of decapod evolution.</title>
        <authorList>
            <person name="Jeong J.-H."/>
            <person name="Song I."/>
            <person name="Kim S."/>
            <person name="Choi T."/>
            <person name="Kim D."/>
            <person name="Ryu S."/>
            <person name="Kim W."/>
        </authorList>
    </citation>
    <scope>NUCLEOTIDE SEQUENCE [LARGE SCALE GENOMIC DNA]</scope>
    <source>
        <tissue evidence="2">Muscle</tissue>
    </source>
</reference>
<name>A0A5B7E774_PORTR</name>
<evidence type="ECO:0000313" key="3">
    <source>
        <dbReference type="Proteomes" id="UP000324222"/>
    </source>
</evidence>
<dbReference type="EMBL" id="VSRR010002029">
    <property type="protein sequence ID" value="MPC29185.1"/>
    <property type="molecule type" value="Genomic_DNA"/>
</dbReference>
<proteinExistence type="predicted"/>
<dbReference type="Proteomes" id="UP000324222">
    <property type="component" value="Unassembled WGS sequence"/>
</dbReference>
<dbReference type="AlphaFoldDB" id="A0A5B7E774"/>
<feature type="compositionally biased region" description="Basic residues" evidence="1">
    <location>
        <begin position="66"/>
        <end position="76"/>
    </location>
</feature>
<sequence length="86" mass="10193">MHYLKQQQQQQQQQQLLLLLLMHEYKVVSPAAVSRFCSIWSSTSMLCRSFRYLINLSRSPMERGRISSKSRSKLRISRGTTSRIFR</sequence>
<gene>
    <name evidence="2" type="ORF">E2C01_022406</name>
</gene>
<organism evidence="2 3">
    <name type="scientific">Portunus trituberculatus</name>
    <name type="common">Swimming crab</name>
    <name type="synonym">Neptunus trituberculatus</name>
    <dbReference type="NCBI Taxonomy" id="210409"/>
    <lineage>
        <taxon>Eukaryota</taxon>
        <taxon>Metazoa</taxon>
        <taxon>Ecdysozoa</taxon>
        <taxon>Arthropoda</taxon>
        <taxon>Crustacea</taxon>
        <taxon>Multicrustacea</taxon>
        <taxon>Malacostraca</taxon>
        <taxon>Eumalacostraca</taxon>
        <taxon>Eucarida</taxon>
        <taxon>Decapoda</taxon>
        <taxon>Pleocyemata</taxon>
        <taxon>Brachyura</taxon>
        <taxon>Eubrachyura</taxon>
        <taxon>Portunoidea</taxon>
        <taxon>Portunidae</taxon>
        <taxon>Portuninae</taxon>
        <taxon>Portunus</taxon>
    </lineage>
</organism>
<feature type="region of interest" description="Disordered" evidence="1">
    <location>
        <begin position="64"/>
        <end position="86"/>
    </location>
</feature>
<evidence type="ECO:0000313" key="2">
    <source>
        <dbReference type="EMBL" id="MPC29185.1"/>
    </source>
</evidence>
<accession>A0A5B7E774</accession>